<feature type="transmembrane region" description="Helical" evidence="1">
    <location>
        <begin position="119"/>
        <end position="139"/>
    </location>
</feature>
<dbReference type="AlphaFoldDB" id="A0A1B1MZ45"/>
<keyword evidence="1" id="KW-0812">Transmembrane</keyword>
<feature type="transmembrane region" description="Helical" evidence="1">
    <location>
        <begin position="7"/>
        <end position="24"/>
    </location>
</feature>
<evidence type="ECO:0000256" key="1">
    <source>
        <dbReference type="SAM" id="Phobius"/>
    </source>
</evidence>
<feature type="transmembrane region" description="Helical" evidence="1">
    <location>
        <begin position="56"/>
        <end position="76"/>
    </location>
</feature>
<dbReference type="EMBL" id="CP014167">
    <property type="protein sequence ID" value="ANS74450.1"/>
    <property type="molecule type" value="Genomic_DNA"/>
</dbReference>
<dbReference type="Pfam" id="PF10067">
    <property type="entry name" value="DUF2306"/>
    <property type="match status" value="1"/>
</dbReference>
<accession>A0A1B1MZ45</accession>
<sequence>MKRQRFLYSVLVAVCSLFILYAIIKNYVVDPNASAFLSHKTGLKRELNLPAWLNVMYVHVAFACLAMGTGLLNFSNRIFRKSRRFHRINGYVYLMSVFLVVLTSGYLAPYSTGGKMSSIGFNALNLIWPFITVMAVIGIRKKQIGRHRDWMIRSYAFCFTNLSIHLLASLFQYGFGFSYSASYTLGIYGSIILLLAIPEVLIRSLFPPAKPSILK</sequence>
<evidence type="ECO:0008006" key="4">
    <source>
        <dbReference type="Google" id="ProtNLM"/>
    </source>
</evidence>
<name>A0A1B1MZ45_9BACL</name>
<dbReference type="Proteomes" id="UP000092573">
    <property type="component" value="Chromosome"/>
</dbReference>
<proteinExistence type="predicted"/>
<reference evidence="2 3" key="1">
    <citation type="submission" date="2016-01" db="EMBL/GenBank/DDBJ databases">
        <title>Complete Genome Sequence of Paenibacillus yonginensis DCY84, a novel Plant Growth-Promoting Bacteria with Elicitation of Induced Systemic Resistance.</title>
        <authorList>
            <person name="Kim Y.J."/>
            <person name="Yang D.C."/>
            <person name="Sukweenadhi J."/>
        </authorList>
    </citation>
    <scope>NUCLEOTIDE SEQUENCE [LARGE SCALE GENOMIC DNA]</scope>
    <source>
        <strain evidence="2 3">DCY84</strain>
    </source>
</reference>
<keyword evidence="1" id="KW-1133">Transmembrane helix</keyword>
<feature type="transmembrane region" description="Helical" evidence="1">
    <location>
        <begin position="151"/>
        <end position="173"/>
    </location>
</feature>
<organism evidence="2 3">
    <name type="scientific">Paenibacillus yonginensis</name>
    <dbReference type="NCBI Taxonomy" id="1462996"/>
    <lineage>
        <taxon>Bacteria</taxon>
        <taxon>Bacillati</taxon>
        <taxon>Bacillota</taxon>
        <taxon>Bacilli</taxon>
        <taxon>Bacillales</taxon>
        <taxon>Paenibacillaceae</taxon>
        <taxon>Paenibacillus</taxon>
    </lineage>
</organism>
<keyword evidence="1" id="KW-0472">Membrane</keyword>
<dbReference type="OrthoDB" id="195502at2"/>
<evidence type="ECO:0000313" key="2">
    <source>
        <dbReference type="EMBL" id="ANS74450.1"/>
    </source>
</evidence>
<evidence type="ECO:0000313" key="3">
    <source>
        <dbReference type="Proteomes" id="UP000092573"/>
    </source>
</evidence>
<dbReference type="InterPro" id="IPR018750">
    <property type="entry name" value="DUF2306_membrane"/>
</dbReference>
<dbReference type="RefSeq" id="WP_068695138.1">
    <property type="nucleotide sequence ID" value="NZ_CP014167.1"/>
</dbReference>
<feature type="transmembrane region" description="Helical" evidence="1">
    <location>
        <begin position="88"/>
        <end position="107"/>
    </location>
</feature>
<keyword evidence="3" id="KW-1185">Reference proteome</keyword>
<protein>
    <recommendedName>
        <fullName evidence="4">DUF2306 domain-containing protein</fullName>
    </recommendedName>
</protein>
<dbReference type="KEGG" id="pyg:AWM70_07530"/>
<feature type="transmembrane region" description="Helical" evidence="1">
    <location>
        <begin position="185"/>
        <end position="206"/>
    </location>
</feature>
<dbReference type="STRING" id="1462996.AWM70_07530"/>
<gene>
    <name evidence="2" type="ORF">AWM70_07530</name>
</gene>